<reference evidence="1 2" key="1">
    <citation type="journal article" date="2009" name="Science">
        <title>Green evolution and dynamic adaptations revealed by genomes of the marine picoeukaryotes Micromonas.</title>
        <authorList>
            <person name="Worden A.Z."/>
            <person name="Lee J.H."/>
            <person name="Mock T."/>
            <person name="Rouze P."/>
            <person name="Simmons M.P."/>
            <person name="Aerts A.L."/>
            <person name="Allen A.E."/>
            <person name="Cuvelier M.L."/>
            <person name="Derelle E."/>
            <person name="Everett M.V."/>
            <person name="Foulon E."/>
            <person name="Grimwood J."/>
            <person name="Gundlach H."/>
            <person name="Henrissat B."/>
            <person name="Napoli C."/>
            <person name="McDonald S.M."/>
            <person name="Parker M.S."/>
            <person name="Rombauts S."/>
            <person name="Salamov A."/>
            <person name="Von Dassow P."/>
            <person name="Badger J.H."/>
            <person name="Coutinho P.M."/>
            <person name="Demir E."/>
            <person name="Dubchak I."/>
            <person name="Gentemann C."/>
            <person name="Eikrem W."/>
            <person name="Gready J.E."/>
            <person name="John U."/>
            <person name="Lanier W."/>
            <person name="Lindquist E.A."/>
            <person name="Lucas S."/>
            <person name="Mayer K.F."/>
            <person name="Moreau H."/>
            <person name="Not F."/>
            <person name="Otillar R."/>
            <person name="Panaud O."/>
            <person name="Pangilinan J."/>
            <person name="Paulsen I."/>
            <person name="Piegu B."/>
            <person name="Poliakov A."/>
            <person name="Robbens S."/>
            <person name="Schmutz J."/>
            <person name="Toulza E."/>
            <person name="Wyss T."/>
            <person name="Zelensky A."/>
            <person name="Zhou K."/>
            <person name="Armbrust E.V."/>
            <person name="Bhattacharya D."/>
            <person name="Goodenough U.W."/>
            <person name="Van de Peer Y."/>
            <person name="Grigoriev I.V."/>
        </authorList>
    </citation>
    <scope>NUCLEOTIDE SEQUENCE [LARGE SCALE GENOMIC DNA]</scope>
    <source>
        <strain evidence="2">RCC299 / NOUM17</strain>
    </source>
</reference>
<dbReference type="GO" id="GO:0008081">
    <property type="term" value="F:phosphoric diester hydrolase activity"/>
    <property type="evidence" value="ECO:0007669"/>
    <property type="project" value="InterPro"/>
</dbReference>
<dbReference type="Gene3D" id="3.20.20.190">
    <property type="entry name" value="Phosphatidylinositol (PI) phosphodiesterase"/>
    <property type="match status" value="1"/>
</dbReference>
<proteinExistence type="predicted"/>
<dbReference type="GO" id="GO:0006629">
    <property type="term" value="P:lipid metabolic process"/>
    <property type="evidence" value="ECO:0007669"/>
    <property type="project" value="InterPro"/>
</dbReference>
<evidence type="ECO:0008006" key="3">
    <source>
        <dbReference type="Google" id="ProtNLM"/>
    </source>
</evidence>
<dbReference type="eggNOG" id="ENOG502T07Y">
    <property type="taxonomic scope" value="Eukaryota"/>
</dbReference>
<dbReference type="InParanoid" id="C1EA09"/>
<gene>
    <name evidence="1" type="ORF">MICPUN_59907</name>
</gene>
<evidence type="ECO:0000313" key="2">
    <source>
        <dbReference type="Proteomes" id="UP000002009"/>
    </source>
</evidence>
<dbReference type="InterPro" id="IPR017946">
    <property type="entry name" value="PLC-like_Pdiesterase_TIM-brl"/>
</dbReference>
<keyword evidence="2" id="KW-1185">Reference proteome</keyword>
<dbReference type="GeneID" id="8244807"/>
<dbReference type="KEGG" id="mis:MICPUN_59907"/>
<organism evidence="1 2">
    <name type="scientific">Micromonas commoda (strain RCC299 / NOUM17 / CCMP2709)</name>
    <name type="common">Picoplanktonic green alga</name>
    <dbReference type="NCBI Taxonomy" id="296587"/>
    <lineage>
        <taxon>Eukaryota</taxon>
        <taxon>Viridiplantae</taxon>
        <taxon>Chlorophyta</taxon>
        <taxon>Mamiellophyceae</taxon>
        <taxon>Mamiellales</taxon>
        <taxon>Mamiellaceae</taxon>
        <taxon>Micromonas</taxon>
    </lineage>
</organism>
<protein>
    <recommendedName>
        <fullName evidence="3">Glycerophosphodiester phosphodiesterase</fullName>
    </recommendedName>
</protein>
<sequence>MRRRPAALALASTLAATWIAYALVTSVRFSSGLARPDPECSSAQEVSICSHQLKGMSSLPLNTDGTDEATPPRDGSLAGMTAMWHEGITCFDVDGVLTSDGVMLATHPKRFADATGGARPAEMTLARARDAGADEAGFPTLDDVIAHFASLVEATAPDARPYWWRGDDSFAKITSVSPRRRGRRPAAPPLTGPVLCLDLKGDALAPAHAVRLVALADDLNLRGRVLVYVYDGGKDDAVLAALATKRPSVAVGLGRRDENPAHRSVPALSRVSTGGTNEHDEASGGGIVRAIVPSVGFDARWYEAAVQTGLHVVSWVVDDEATLGAQLALGVSGVITNEPGRMLRALHDTRIRCEQKKYW</sequence>
<dbReference type="SUPFAM" id="SSF51695">
    <property type="entry name" value="PLC-like phosphodiesterases"/>
    <property type="match status" value="1"/>
</dbReference>
<dbReference type="AlphaFoldDB" id="C1EA09"/>
<dbReference type="Proteomes" id="UP000002009">
    <property type="component" value="Chromosome 7"/>
</dbReference>
<dbReference type="RefSeq" id="XP_002503868.1">
    <property type="nucleotide sequence ID" value="XM_002503822.1"/>
</dbReference>
<dbReference type="Pfam" id="PF13653">
    <property type="entry name" value="GDPD_2"/>
    <property type="match status" value="1"/>
</dbReference>
<accession>C1EA09</accession>
<dbReference type="OrthoDB" id="513484at2759"/>
<evidence type="ECO:0000313" key="1">
    <source>
        <dbReference type="EMBL" id="ACO65126.1"/>
    </source>
</evidence>
<dbReference type="EMBL" id="CP001328">
    <property type="protein sequence ID" value="ACO65126.1"/>
    <property type="molecule type" value="Genomic_DNA"/>
</dbReference>
<name>C1EA09_MICCC</name>